<sequence length="183" mass="19687">MTALAHPPSTDTTTWHVVIECSGIRYLYLMRMYAHLPTSVSMARTLAMYHQKQPWWSHWLCQPVVDIATILRSIDSKTQSGGGQEVLVTRRTPSSLALATHHLSTLGFTAPLRPGGSPKAILLRPKFTHIGLGLISMVVLLAIAAPGVLLGVMLGEAELGITLSATISGTFAQAGKLRSGHAR</sequence>
<reference evidence="2 3" key="1">
    <citation type="submission" date="2024-03" db="EMBL/GenBank/DDBJ databases">
        <title>A high-quality draft genome sequence of Diaporthe vaccinii, a causative agent of upright dieback and viscid rot disease in cranberry plants.</title>
        <authorList>
            <person name="Sarrasin M."/>
            <person name="Lang B.F."/>
            <person name="Burger G."/>
        </authorList>
    </citation>
    <scope>NUCLEOTIDE SEQUENCE [LARGE SCALE GENOMIC DNA]</scope>
    <source>
        <strain evidence="2 3">IS7</strain>
    </source>
</reference>
<evidence type="ECO:0000313" key="3">
    <source>
        <dbReference type="Proteomes" id="UP001600888"/>
    </source>
</evidence>
<accession>A0ABR4FBB4</accession>
<feature type="transmembrane region" description="Helical" evidence="1">
    <location>
        <begin position="130"/>
        <end position="154"/>
    </location>
</feature>
<keyword evidence="3" id="KW-1185">Reference proteome</keyword>
<keyword evidence="1" id="KW-0812">Transmembrane</keyword>
<proteinExistence type="predicted"/>
<evidence type="ECO:0000256" key="1">
    <source>
        <dbReference type="SAM" id="Phobius"/>
    </source>
</evidence>
<protein>
    <submittedName>
        <fullName evidence="2">Uncharacterized protein</fullName>
    </submittedName>
</protein>
<evidence type="ECO:0000313" key="2">
    <source>
        <dbReference type="EMBL" id="KAL2291991.1"/>
    </source>
</evidence>
<gene>
    <name evidence="2" type="ORF">FJTKL_10677</name>
</gene>
<dbReference type="EMBL" id="JBAWTH010000004">
    <property type="protein sequence ID" value="KAL2291991.1"/>
    <property type="molecule type" value="Genomic_DNA"/>
</dbReference>
<organism evidence="2 3">
    <name type="scientific">Diaporthe vaccinii</name>
    <dbReference type="NCBI Taxonomy" id="105482"/>
    <lineage>
        <taxon>Eukaryota</taxon>
        <taxon>Fungi</taxon>
        <taxon>Dikarya</taxon>
        <taxon>Ascomycota</taxon>
        <taxon>Pezizomycotina</taxon>
        <taxon>Sordariomycetes</taxon>
        <taxon>Sordariomycetidae</taxon>
        <taxon>Diaporthales</taxon>
        <taxon>Diaporthaceae</taxon>
        <taxon>Diaporthe</taxon>
        <taxon>Diaporthe eres species complex</taxon>
    </lineage>
</organism>
<keyword evidence="1" id="KW-0472">Membrane</keyword>
<name>A0ABR4FBB4_9PEZI</name>
<comment type="caution">
    <text evidence="2">The sequence shown here is derived from an EMBL/GenBank/DDBJ whole genome shotgun (WGS) entry which is preliminary data.</text>
</comment>
<dbReference type="Proteomes" id="UP001600888">
    <property type="component" value="Unassembled WGS sequence"/>
</dbReference>
<keyword evidence="1" id="KW-1133">Transmembrane helix</keyword>